<keyword evidence="10" id="KW-1185">Reference proteome</keyword>
<dbReference type="InterPro" id="IPR043128">
    <property type="entry name" value="Rev_trsase/Diguanyl_cyclase"/>
</dbReference>
<organism evidence="9 10">
    <name type="scientific">Aquipseudomonas ullengensis</name>
    <dbReference type="NCBI Taxonomy" id="2759166"/>
    <lineage>
        <taxon>Bacteria</taxon>
        <taxon>Pseudomonadati</taxon>
        <taxon>Pseudomonadota</taxon>
        <taxon>Gammaproteobacteria</taxon>
        <taxon>Pseudomonadales</taxon>
        <taxon>Pseudomonadaceae</taxon>
        <taxon>Aquipseudomonas</taxon>
    </lineage>
</organism>
<feature type="transmembrane region" description="Helical" evidence="6">
    <location>
        <begin position="77"/>
        <end position="95"/>
    </location>
</feature>
<dbReference type="CDD" id="cd01949">
    <property type="entry name" value="GGDEF"/>
    <property type="match status" value="1"/>
</dbReference>
<reference evidence="9 10" key="1">
    <citation type="submission" date="2020-08" db="EMBL/GenBank/DDBJ databases">
        <authorList>
            <person name="Kim C.M."/>
        </authorList>
    </citation>
    <scope>NUCLEOTIDE SEQUENCE [LARGE SCALE GENOMIC DNA]</scope>
    <source>
        <strain evidence="9 10">UL070</strain>
    </source>
</reference>
<dbReference type="FunFam" id="3.30.70.270:FF:000001">
    <property type="entry name" value="Diguanylate cyclase domain protein"/>
    <property type="match status" value="1"/>
</dbReference>
<comment type="subcellular location">
    <subcellularLocation>
        <location evidence="2">Cell inner membrane</location>
    </subcellularLocation>
</comment>
<dbReference type="Proteomes" id="UP000542720">
    <property type="component" value="Unassembled WGS sequence"/>
</dbReference>
<evidence type="ECO:0000256" key="1">
    <source>
        <dbReference type="ARBA" id="ARBA00001946"/>
    </source>
</evidence>
<dbReference type="GO" id="GO:0005886">
    <property type="term" value="C:plasma membrane"/>
    <property type="evidence" value="ECO:0007669"/>
    <property type="project" value="UniProtKB-SubCell"/>
</dbReference>
<dbReference type="SMART" id="SM00267">
    <property type="entry name" value="GGDEF"/>
    <property type="match status" value="1"/>
</dbReference>
<dbReference type="InterPro" id="IPR000160">
    <property type="entry name" value="GGDEF_dom"/>
</dbReference>
<evidence type="ECO:0000313" key="9">
    <source>
        <dbReference type="EMBL" id="MBB2496519.1"/>
    </source>
</evidence>
<dbReference type="SUPFAM" id="SSF55073">
    <property type="entry name" value="Nucleotide cyclase"/>
    <property type="match status" value="1"/>
</dbReference>
<evidence type="ECO:0000256" key="6">
    <source>
        <dbReference type="SAM" id="Phobius"/>
    </source>
</evidence>
<dbReference type="SUPFAM" id="SSF141868">
    <property type="entry name" value="EAL domain-like"/>
    <property type="match status" value="1"/>
</dbReference>
<dbReference type="Pfam" id="PF00563">
    <property type="entry name" value="EAL"/>
    <property type="match status" value="1"/>
</dbReference>
<name>A0A7W4LNP7_9GAMM</name>
<gene>
    <name evidence="9" type="ORF">H3H51_15975</name>
</gene>
<evidence type="ECO:0000256" key="2">
    <source>
        <dbReference type="ARBA" id="ARBA00004533"/>
    </source>
</evidence>
<comment type="cofactor">
    <cofactor evidence="1">
        <name>Mg(2+)</name>
        <dbReference type="ChEBI" id="CHEBI:18420"/>
    </cofactor>
</comment>
<accession>A0A7W4LNP7</accession>
<keyword evidence="4" id="KW-0973">c-di-GMP</keyword>
<evidence type="ECO:0000256" key="4">
    <source>
        <dbReference type="ARBA" id="ARBA00022636"/>
    </source>
</evidence>
<evidence type="ECO:0000256" key="3">
    <source>
        <dbReference type="ARBA" id="ARBA00012282"/>
    </source>
</evidence>
<feature type="domain" description="EAL" evidence="7">
    <location>
        <begin position="377"/>
        <end position="631"/>
    </location>
</feature>
<dbReference type="CDD" id="cd01948">
    <property type="entry name" value="EAL"/>
    <property type="match status" value="1"/>
</dbReference>
<dbReference type="Pfam" id="PF00990">
    <property type="entry name" value="GGDEF"/>
    <property type="match status" value="1"/>
</dbReference>
<dbReference type="FunFam" id="3.20.20.450:FF:000001">
    <property type="entry name" value="Cyclic di-GMP phosphodiesterase yahA"/>
    <property type="match status" value="1"/>
</dbReference>
<dbReference type="EMBL" id="JACJUD010000005">
    <property type="protein sequence ID" value="MBB2496519.1"/>
    <property type="molecule type" value="Genomic_DNA"/>
</dbReference>
<dbReference type="NCBIfam" id="TIGR00254">
    <property type="entry name" value="GGDEF"/>
    <property type="match status" value="1"/>
</dbReference>
<dbReference type="PANTHER" id="PTHR44757">
    <property type="entry name" value="DIGUANYLATE CYCLASE DGCP"/>
    <property type="match status" value="1"/>
</dbReference>
<dbReference type="InterPro" id="IPR001633">
    <property type="entry name" value="EAL_dom"/>
</dbReference>
<feature type="transmembrane region" description="Helical" evidence="6">
    <location>
        <begin position="50"/>
        <end position="70"/>
    </location>
</feature>
<comment type="catalytic activity">
    <reaction evidence="5">
        <text>3',3'-c-di-GMP + H2O = 5'-phosphoguanylyl(3'-&gt;5')guanosine + H(+)</text>
        <dbReference type="Rhea" id="RHEA:24902"/>
        <dbReference type="ChEBI" id="CHEBI:15377"/>
        <dbReference type="ChEBI" id="CHEBI:15378"/>
        <dbReference type="ChEBI" id="CHEBI:58754"/>
        <dbReference type="ChEBI" id="CHEBI:58805"/>
        <dbReference type="EC" id="3.1.4.52"/>
    </reaction>
    <physiologicalReaction direction="left-to-right" evidence="5">
        <dbReference type="Rhea" id="RHEA:24903"/>
    </physiologicalReaction>
</comment>
<dbReference type="GO" id="GO:0071732">
    <property type="term" value="P:cellular response to nitric oxide"/>
    <property type="evidence" value="ECO:0007669"/>
    <property type="project" value="UniProtKB-ARBA"/>
</dbReference>
<feature type="transmembrane region" description="Helical" evidence="6">
    <location>
        <begin position="101"/>
        <end position="119"/>
    </location>
</feature>
<feature type="transmembrane region" description="Helical" evidence="6">
    <location>
        <begin position="26"/>
        <end position="44"/>
    </location>
</feature>
<keyword evidence="6" id="KW-0812">Transmembrane</keyword>
<comment type="caution">
    <text evidence="9">The sequence shown here is derived from an EMBL/GenBank/DDBJ whole genome shotgun (WGS) entry which is preliminary data.</text>
</comment>
<dbReference type="InterPro" id="IPR035919">
    <property type="entry name" value="EAL_sf"/>
</dbReference>
<dbReference type="RefSeq" id="WP_183090052.1">
    <property type="nucleotide sequence ID" value="NZ_JACJUD010000005.1"/>
</dbReference>
<keyword evidence="6" id="KW-0472">Membrane</keyword>
<dbReference type="Gene3D" id="3.30.70.270">
    <property type="match status" value="1"/>
</dbReference>
<feature type="transmembrane region" description="Helical" evidence="6">
    <location>
        <begin position="155"/>
        <end position="177"/>
    </location>
</feature>
<dbReference type="InterPro" id="IPR052155">
    <property type="entry name" value="Biofilm_reg_signaling"/>
</dbReference>
<dbReference type="PROSITE" id="PS50883">
    <property type="entry name" value="EAL"/>
    <property type="match status" value="1"/>
</dbReference>
<protein>
    <recommendedName>
        <fullName evidence="3">cyclic-guanylate-specific phosphodiesterase</fullName>
        <ecNumber evidence="3">3.1.4.52</ecNumber>
    </recommendedName>
</protein>
<dbReference type="EC" id="3.1.4.52" evidence="3"/>
<dbReference type="PROSITE" id="PS50887">
    <property type="entry name" value="GGDEF"/>
    <property type="match status" value="1"/>
</dbReference>
<dbReference type="InterPro" id="IPR029787">
    <property type="entry name" value="Nucleotide_cyclase"/>
</dbReference>
<dbReference type="Gene3D" id="3.20.20.450">
    <property type="entry name" value="EAL domain"/>
    <property type="match status" value="1"/>
</dbReference>
<sequence>MTRAQNTQDRVEQGDPLDRRLQARRLAQIANVVSVVLLSIGIYPLLVGDWLNAAMVLSALVMVLLGRYLNQRGATEVAITLVLVSLTLLLSISLWFSQGLYSGALLAFPGVLIVAGMVAPLRQFIGLLLSMLAVVAFLTYAALSGLQHFEPRPLSIGRMVNVSSILLMCAAAVWLLANDLRRTLLRLQQEILRVKDSEANFTHLAQHDALTNLPNRLLVHDRMEQAIGQARRYGKRVALLFLDLDNFKTINDSLGHSAGDELLKEVALRLQGSVREMDTVSRQGGDEFLMTLADVDDPAAVSAVAAQVQEKLAQPFALKGMQIVTSISIGIALFPEDGDDFETLLMHADMAMYQAKAAGRNGFCFFDAQMNADTHERLGLELDLRQALAREEFVLHYQPIVDIRSGRLLATEALIRWQHPQLGMIAPDRFIGVAERSGLIVEIGEWVLNEACRQMMLWQAAGLPRMVVSVNLSAVQFRRSNLEVMVRAALNRYGLNPACLELELTESILLQDSEAFIDMLYRLKALGVKLSIDDFGTGYSNLSYLQRFRVDKLKIDQSFVRRLQDNAQDQAIVTAIIQMAKSLKLLTTAEGIEDEAVRQLLAELGCDQGQGYLFARPMAAEYFADFARSTVSASSPLSGLQAPR</sequence>
<evidence type="ECO:0000259" key="7">
    <source>
        <dbReference type="PROSITE" id="PS50883"/>
    </source>
</evidence>
<evidence type="ECO:0000256" key="5">
    <source>
        <dbReference type="ARBA" id="ARBA00051114"/>
    </source>
</evidence>
<dbReference type="AlphaFoldDB" id="A0A7W4LNP7"/>
<feature type="domain" description="GGDEF" evidence="8">
    <location>
        <begin position="235"/>
        <end position="368"/>
    </location>
</feature>
<dbReference type="GO" id="GO:0071111">
    <property type="term" value="F:cyclic-guanylate-specific phosphodiesterase activity"/>
    <property type="evidence" value="ECO:0007669"/>
    <property type="project" value="UniProtKB-EC"/>
</dbReference>
<dbReference type="PANTHER" id="PTHR44757:SF2">
    <property type="entry name" value="BIOFILM ARCHITECTURE MAINTENANCE PROTEIN MBAA"/>
    <property type="match status" value="1"/>
</dbReference>
<evidence type="ECO:0000259" key="8">
    <source>
        <dbReference type="PROSITE" id="PS50887"/>
    </source>
</evidence>
<feature type="transmembrane region" description="Helical" evidence="6">
    <location>
        <begin position="124"/>
        <end position="143"/>
    </location>
</feature>
<keyword evidence="6" id="KW-1133">Transmembrane helix</keyword>
<evidence type="ECO:0000313" key="10">
    <source>
        <dbReference type="Proteomes" id="UP000542720"/>
    </source>
</evidence>
<proteinExistence type="predicted"/>
<dbReference type="SMART" id="SM00052">
    <property type="entry name" value="EAL"/>
    <property type="match status" value="1"/>
</dbReference>